<comment type="caution">
    <text evidence="1">The sequence shown here is derived from an EMBL/GenBank/DDBJ whole genome shotgun (WGS) entry which is preliminary data.</text>
</comment>
<gene>
    <name evidence="1" type="ORF">CO666_14860</name>
</gene>
<name>A0A2A6JBV0_9HYPH</name>
<protein>
    <submittedName>
        <fullName evidence="1">Uncharacterized protein</fullName>
    </submittedName>
</protein>
<evidence type="ECO:0000313" key="1">
    <source>
        <dbReference type="EMBL" id="PDT03333.1"/>
    </source>
</evidence>
<evidence type="ECO:0000313" key="2">
    <source>
        <dbReference type="Proteomes" id="UP000220768"/>
    </source>
</evidence>
<organism evidence="1 2">
    <name type="scientific">Rhizobium chutanense</name>
    <dbReference type="NCBI Taxonomy" id="2035448"/>
    <lineage>
        <taxon>Bacteria</taxon>
        <taxon>Pseudomonadati</taxon>
        <taxon>Pseudomonadota</taxon>
        <taxon>Alphaproteobacteria</taxon>
        <taxon>Hyphomicrobiales</taxon>
        <taxon>Rhizobiaceae</taxon>
        <taxon>Rhizobium/Agrobacterium group</taxon>
        <taxon>Rhizobium</taxon>
    </lineage>
</organism>
<reference evidence="1 2" key="1">
    <citation type="submission" date="2017-09" db="EMBL/GenBank/DDBJ databases">
        <title>Comparative genomics of rhizobia isolated from Phaseolus vulgaris in China.</title>
        <authorList>
            <person name="Tong W."/>
        </authorList>
    </citation>
    <scope>NUCLEOTIDE SEQUENCE [LARGE SCALE GENOMIC DNA]</scope>
    <source>
        <strain evidence="1 2">C5</strain>
    </source>
</reference>
<accession>A0A2A6JBV0</accession>
<keyword evidence="2" id="KW-1185">Reference proteome</keyword>
<dbReference type="AlphaFoldDB" id="A0A2A6JBV0"/>
<dbReference type="EMBL" id="NWSV01000008">
    <property type="protein sequence ID" value="PDT03333.1"/>
    <property type="molecule type" value="Genomic_DNA"/>
</dbReference>
<proteinExistence type="predicted"/>
<sequence length="77" mass="8730">MTTHKHTLMRFTSPFRRPLNVDDRKSLILIRHDTGTRLEIVRLAADEAWLTHVLRPDGDPGSDDAALLQELLVITDG</sequence>
<dbReference type="Proteomes" id="UP000220768">
    <property type="component" value="Unassembled WGS sequence"/>
</dbReference>